<evidence type="ECO:0000256" key="8">
    <source>
        <dbReference type="SAM" id="Phobius"/>
    </source>
</evidence>
<keyword evidence="4" id="KW-0309">Germination</keyword>
<dbReference type="EMBL" id="JAAAMV010000009">
    <property type="protein sequence ID" value="NBD24983.1"/>
    <property type="molecule type" value="Genomic_DNA"/>
</dbReference>
<sequence>MMAGGYELRSVQNERLTVSPYLALVLIHSIQFGLGYLSMSIKPVQFAGHDAWISVLLTGIGFHIIIWMIYQLLNRNRSDIIEIHRQFFGKWVGGALNFLFIVYFLINSSYQLRLFIEVIQVWLFPELETWALALVLLLLIYYIVSSGFRVILGICTLSLAQHTLIFSMLFTAPFFHFANLKPVLDHSLNDLVLAAKEMTFPYMGVEILLFCYTFIKNPEKSQKWAQIGNAITMFFYLLVIFFSILLFKYEQLAKEIWPEFTKYKFVHMPFIERFDFIGATCLIFGLFPISCLFLWASSRTMKITFGTRQLTALAIFILLVFIVVCCIPNRKTIESVQMGLSKVGLVIVYVYIPCMYLTDLVRWKARRA</sequence>
<accession>A0ABW9XQQ3</accession>
<evidence type="ECO:0000256" key="5">
    <source>
        <dbReference type="ARBA" id="ARBA00022692"/>
    </source>
</evidence>
<feature type="transmembrane region" description="Helical" evidence="8">
    <location>
        <begin position="91"/>
        <end position="110"/>
    </location>
</feature>
<keyword evidence="5 8" id="KW-0812">Transmembrane</keyword>
<feature type="transmembrane region" description="Helical" evidence="8">
    <location>
        <begin position="276"/>
        <end position="298"/>
    </location>
</feature>
<feature type="transmembrane region" description="Helical" evidence="8">
    <location>
        <begin position="130"/>
        <end position="152"/>
    </location>
</feature>
<evidence type="ECO:0000313" key="9">
    <source>
        <dbReference type="EMBL" id="NBD24983.1"/>
    </source>
</evidence>
<feature type="transmembrane region" description="Helical" evidence="8">
    <location>
        <begin position="51"/>
        <end position="70"/>
    </location>
</feature>
<evidence type="ECO:0000256" key="1">
    <source>
        <dbReference type="ARBA" id="ARBA00004141"/>
    </source>
</evidence>
<name>A0ABW9XQQ3_9BACL</name>
<dbReference type="PANTHER" id="PTHR34975:SF2">
    <property type="entry name" value="SPORE GERMINATION PROTEIN A2"/>
    <property type="match status" value="1"/>
</dbReference>
<gene>
    <name evidence="9" type="ORF">GT019_13950</name>
</gene>
<dbReference type="NCBIfam" id="TIGR00912">
    <property type="entry name" value="2A0309"/>
    <property type="match status" value="1"/>
</dbReference>
<organism evidence="9 10">
    <name type="scientific">Paenibacillus glycinis</name>
    <dbReference type="NCBI Taxonomy" id="2697035"/>
    <lineage>
        <taxon>Bacteria</taxon>
        <taxon>Bacillati</taxon>
        <taxon>Bacillota</taxon>
        <taxon>Bacilli</taxon>
        <taxon>Bacillales</taxon>
        <taxon>Paenibacillaceae</taxon>
        <taxon>Paenibacillus</taxon>
    </lineage>
</organism>
<evidence type="ECO:0000256" key="4">
    <source>
        <dbReference type="ARBA" id="ARBA00022544"/>
    </source>
</evidence>
<comment type="caution">
    <text evidence="9">The sequence shown here is derived from an EMBL/GenBank/DDBJ whole genome shotgun (WGS) entry which is preliminary data.</text>
</comment>
<dbReference type="InterPro" id="IPR004761">
    <property type="entry name" value="Spore_GerAB"/>
</dbReference>
<protein>
    <submittedName>
        <fullName evidence="9">GerAB/ArcD/ProY family transporter</fullName>
    </submittedName>
</protein>
<evidence type="ECO:0000256" key="3">
    <source>
        <dbReference type="ARBA" id="ARBA00022448"/>
    </source>
</evidence>
<feature type="transmembrane region" description="Helical" evidence="8">
    <location>
        <begin position="21"/>
        <end position="39"/>
    </location>
</feature>
<feature type="transmembrane region" description="Helical" evidence="8">
    <location>
        <begin position="310"/>
        <end position="330"/>
    </location>
</feature>
<dbReference type="Proteomes" id="UP000665561">
    <property type="component" value="Unassembled WGS sequence"/>
</dbReference>
<comment type="similarity">
    <text evidence="2">Belongs to the amino acid-polyamine-organocation (APC) superfamily. Spore germination protein (SGP) (TC 2.A.3.9) family.</text>
</comment>
<evidence type="ECO:0000256" key="7">
    <source>
        <dbReference type="ARBA" id="ARBA00023136"/>
    </source>
</evidence>
<feature type="transmembrane region" description="Helical" evidence="8">
    <location>
        <begin position="336"/>
        <end position="357"/>
    </location>
</feature>
<dbReference type="PANTHER" id="PTHR34975">
    <property type="entry name" value="SPORE GERMINATION PROTEIN A2"/>
    <property type="match status" value="1"/>
</dbReference>
<evidence type="ECO:0000256" key="2">
    <source>
        <dbReference type="ARBA" id="ARBA00007998"/>
    </source>
</evidence>
<feature type="transmembrane region" description="Helical" evidence="8">
    <location>
        <begin position="159"/>
        <end position="178"/>
    </location>
</feature>
<evidence type="ECO:0000256" key="6">
    <source>
        <dbReference type="ARBA" id="ARBA00022989"/>
    </source>
</evidence>
<keyword evidence="10" id="KW-1185">Reference proteome</keyword>
<proteinExistence type="inferred from homology"/>
<keyword evidence="7 8" id="KW-0472">Membrane</keyword>
<feature type="transmembrane region" description="Helical" evidence="8">
    <location>
        <begin position="198"/>
        <end position="215"/>
    </location>
</feature>
<feature type="transmembrane region" description="Helical" evidence="8">
    <location>
        <begin position="227"/>
        <end position="247"/>
    </location>
</feature>
<reference evidence="9 10" key="1">
    <citation type="submission" date="2020-01" db="EMBL/GenBank/DDBJ databases">
        <title>Paenibacillus soybeanensis sp. nov. isolated from the nodules of soybean (Glycine max(L.) Merr).</title>
        <authorList>
            <person name="Wang H."/>
        </authorList>
    </citation>
    <scope>NUCLEOTIDE SEQUENCE [LARGE SCALE GENOMIC DNA]</scope>
    <source>
        <strain evidence="9 10">T1</strain>
    </source>
</reference>
<keyword evidence="6 8" id="KW-1133">Transmembrane helix</keyword>
<evidence type="ECO:0000313" key="10">
    <source>
        <dbReference type="Proteomes" id="UP000665561"/>
    </source>
</evidence>
<keyword evidence="3" id="KW-0813">Transport</keyword>
<comment type="subcellular location">
    <subcellularLocation>
        <location evidence="1">Membrane</location>
        <topology evidence="1">Multi-pass membrane protein</topology>
    </subcellularLocation>
</comment>
<dbReference type="Pfam" id="PF03845">
    <property type="entry name" value="Spore_permease"/>
    <property type="match status" value="1"/>
</dbReference>